<evidence type="ECO:0000313" key="6">
    <source>
        <dbReference type="EMBL" id="CAE6508070.1"/>
    </source>
</evidence>
<dbReference type="InterPro" id="IPR036390">
    <property type="entry name" value="WH_DNA-bd_sf"/>
</dbReference>
<evidence type="ECO:0000256" key="1">
    <source>
        <dbReference type="ARBA" id="ARBA00009437"/>
    </source>
</evidence>
<dbReference type="GO" id="GO:0043565">
    <property type="term" value="F:sequence-specific DNA binding"/>
    <property type="evidence" value="ECO:0007669"/>
    <property type="project" value="TreeGrafter"/>
</dbReference>
<reference evidence="6" key="1">
    <citation type="submission" date="2021-02" db="EMBL/GenBank/DDBJ databases">
        <authorList>
            <person name="Han P."/>
        </authorList>
    </citation>
    <scope>NUCLEOTIDE SEQUENCE</scope>
    <source>
        <strain evidence="6">Nitrosomonas nitrosa 18-3D</strain>
    </source>
</reference>
<evidence type="ECO:0000256" key="4">
    <source>
        <dbReference type="ARBA" id="ARBA00023163"/>
    </source>
</evidence>
<proteinExistence type="inferred from homology"/>
<dbReference type="InterPro" id="IPR005119">
    <property type="entry name" value="LysR_subst-bd"/>
</dbReference>
<comment type="caution">
    <text evidence="6">The sequence shown here is derived from an EMBL/GenBank/DDBJ whole genome shotgun (WGS) entry which is preliminary data.</text>
</comment>
<dbReference type="AlphaFoldDB" id="A0A8H8YZV4"/>
<name>A0A8H8YZV4_9PROT</name>
<dbReference type="Pfam" id="PF00126">
    <property type="entry name" value="HTH_1"/>
    <property type="match status" value="1"/>
</dbReference>
<dbReference type="Proteomes" id="UP000601736">
    <property type="component" value="Unassembled WGS sequence"/>
</dbReference>
<dbReference type="SUPFAM" id="SSF46785">
    <property type="entry name" value="Winged helix' DNA-binding domain"/>
    <property type="match status" value="1"/>
</dbReference>
<dbReference type="Gene3D" id="1.10.10.10">
    <property type="entry name" value="Winged helix-like DNA-binding domain superfamily/Winged helix DNA-binding domain"/>
    <property type="match status" value="1"/>
</dbReference>
<dbReference type="EMBL" id="CAJNAP010000021">
    <property type="protein sequence ID" value="CAE6508070.1"/>
    <property type="molecule type" value="Genomic_DNA"/>
</dbReference>
<dbReference type="SUPFAM" id="SSF53850">
    <property type="entry name" value="Periplasmic binding protein-like II"/>
    <property type="match status" value="1"/>
</dbReference>
<evidence type="ECO:0000256" key="2">
    <source>
        <dbReference type="ARBA" id="ARBA00023015"/>
    </source>
</evidence>
<dbReference type="PANTHER" id="PTHR30537:SF3">
    <property type="entry name" value="TRANSCRIPTIONAL REGULATORY PROTEIN"/>
    <property type="match status" value="1"/>
</dbReference>
<dbReference type="Gene3D" id="3.40.190.290">
    <property type="match status" value="1"/>
</dbReference>
<keyword evidence="3 6" id="KW-0238">DNA-binding</keyword>
<dbReference type="RefSeq" id="WP_204799970.1">
    <property type="nucleotide sequence ID" value="NZ_CAJNAP010000021.1"/>
</dbReference>
<dbReference type="Pfam" id="PF03466">
    <property type="entry name" value="LysR_substrate"/>
    <property type="match status" value="1"/>
</dbReference>
<keyword evidence="4" id="KW-0804">Transcription</keyword>
<sequence>MIEDWDDYRFFLSIAEHGTLKSAAAALKVNLSTVLRRINNFEQKMGARLFDRSQDGFALTPAGNIMKEHAMTMQQSVIELTRKVKDIDHQHGGVIKLATTDSLFPNWLGPLIREFRQLHSNIYFEFLVSPRNLDLVKHEADIAISVGNFRPDYMIGRKLMDVHYRFYGLASLYAEKVPIEDIEQLQSLTIMQMNADFAHQPFNKWHKTHLPSNAAFDSADRFTVMHQMIRQGLGVGLLPHYLGDDDADLLALFTLPEKANKELWMLTHPDLRNVARIRKLMEFVRKKITNQSPNINTIV</sequence>
<dbReference type="GO" id="GO:0006351">
    <property type="term" value="P:DNA-templated transcription"/>
    <property type="evidence" value="ECO:0007669"/>
    <property type="project" value="TreeGrafter"/>
</dbReference>
<dbReference type="InterPro" id="IPR036388">
    <property type="entry name" value="WH-like_DNA-bd_sf"/>
</dbReference>
<dbReference type="GO" id="GO:0003700">
    <property type="term" value="F:DNA-binding transcription factor activity"/>
    <property type="evidence" value="ECO:0007669"/>
    <property type="project" value="InterPro"/>
</dbReference>
<evidence type="ECO:0000256" key="3">
    <source>
        <dbReference type="ARBA" id="ARBA00023125"/>
    </source>
</evidence>
<keyword evidence="2" id="KW-0805">Transcription regulation</keyword>
<accession>A0A8H8YZV4</accession>
<dbReference type="PANTHER" id="PTHR30537">
    <property type="entry name" value="HTH-TYPE TRANSCRIPTIONAL REGULATOR"/>
    <property type="match status" value="1"/>
</dbReference>
<protein>
    <submittedName>
        <fullName evidence="6">Putative DNA-binding transcriptional regulator, LysR family</fullName>
    </submittedName>
</protein>
<feature type="domain" description="HTH lysR-type" evidence="5">
    <location>
        <begin position="11"/>
        <end position="60"/>
    </location>
</feature>
<dbReference type="InterPro" id="IPR058163">
    <property type="entry name" value="LysR-type_TF_proteobact-type"/>
</dbReference>
<organism evidence="6 7">
    <name type="scientific">Nitrosomonas nitrosa</name>
    <dbReference type="NCBI Taxonomy" id="52442"/>
    <lineage>
        <taxon>Bacteria</taxon>
        <taxon>Pseudomonadati</taxon>
        <taxon>Pseudomonadota</taxon>
        <taxon>Betaproteobacteria</taxon>
        <taxon>Nitrosomonadales</taxon>
        <taxon>Nitrosomonadaceae</taxon>
        <taxon>Nitrosomonas</taxon>
    </lineage>
</organism>
<evidence type="ECO:0000259" key="5">
    <source>
        <dbReference type="PROSITE" id="PS50931"/>
    </source>
</evidence>
<dbReference type="PROSITE" id="PS50931">
    <property type="entry name" value="HTH_LYSR"/>
    <property type="match status" value="1"/>
</dbReference>
<dbReference type="InterPro" id="IPR000847">
    <property type="entry name" value="LysR_HTH_N"/>
</dbReference>
<gene>
    <name evidence="6" type="ORF">NMYAN_280021</name>
</gene>
<comment type="similarity">
    <text evidence="1">Belongs to the LysR transcriptional regulatory family.</text>
</comment>
<evidence type="ECO:0000313" key="7">
    <source>
        <dbReference type="Proteomes" id="UP000601736"/>
    </source>
</evidence>